<evidence type="ECO:0000256" key="3">
    <source>
        <dbReference type="ARBA" id="ARBA00022989"/>
    </source>
</evidence>
<proteinExistence type="predicted"/>
<dbReference type="GO" id="GO:0005886">
    <property type="term" value="C:plasma membrane"/>
    <property type="evidence" value="ECO:0007669"/>
    <property type="project" value="TreeGrafter"/>
</dbReference>
<feature type="non-terminal residue" evidence="7">
    <location>
        <position position="108"/>
    </location>
</feature>
<dbReference type="PANTHER" id="PTHR43332:SF2">
    <property type="entry name" value="INNER MEMBRANE TRANSPORT PERMEASE YADH"/>
    <property type="match status" value="1"/>
</dbReference>
<gene>
    <name evidence="7" type="ORF">METZ01_LOCUS425082</name>
</gene>
<keyword evidence="4 5" id="KW-0472">Membrane</keyword>
<evidence type="ECO:0000256" key="4">
    <source>
        <dbReference type="ARBA" id="ARBA00023136"/>
    </source>
</evidence>
<evidence type="ECO:0000256" key="1">
    <source>
        <dbReference type="ARBA" id="ARBA00004141"/>
    </source>
</evidence>
<reference evidence="7" key="1">
    <citation type="submission" date="2018-05" db="EMBL/GenBank/DDBJ databases">
        <authorList>
            <person name="Lanie J.A."/>
            <person name="Ng W.-L."/>
            <person name="Kazmierczak K.M."/>
            <person name="Andrzejewski T.M."/>
            <person name="Davidsen T.M."/>
            <person name="Wayne K.J."/>
            <person name="Tettelin H."/>
            <person name="Glass J.I."/>
            <person name="Rusch D."/>
            <person name="Podicherti R."/>
            <person name="Tsui H.-C.T."/>
            <person name="Winkler M.E."/>
        </authorList>
    </citation>
    <scope>NUCLEOTIDE SEQUENCE</scope>
</reference>
<dbReference type="InterPro" id="IPR013525">
    <property type="entry name" value="ABC2_TM"/>
</dbReference>
<dbReference type="EMBL" id="UINC01168935">
    <property type="protein sequence ID" value="SVD72228.1"/>
    <property type="molecule type" value="Genomic_DNA"/>
</dbReference>
<accession>A0A382XPK5</accession>
<name>A0A382XPK5_9ZZZZ</name>
<dbReference type="InterPro" id="IPR052522">
    <property type="entry name" value="ABC-2_transport_permease"/>
</dbReference>
<evidence type="ECO:0000256" key="2">
    <source>
        <dbReference type="ARBA" id="ARBA00022692"/>
    </source>
</evidence>
<organism evidence="7">
    <name type="scientific">marine metagenome</name>
    <dbReference type="NCBI Taxonomy" id="408172"/>
    <lineage>
        <taxon>unclassified sequences</taxon>
        <taxon>metagenomes</taxon>
        <taxon>ecological metagenomes</taxon>
    </lineage>
</organism>
<dbReference type="PANTHER" id="PTHR43332">
    <property type="entry name" value="INNER MEMBRANE TRANSPORT PERMEASE YADH-RELATED"/>
    <property type="match status" value="1"/>
</dbReference>
<dbReference type="GO" id="GO:0140359">
    <property type="term" value="F:ABC-type transporter activity"/>
    <property type="evidence" value="ECO:0007669"/>
    <property type="project" value="InterPro"/>
</dbReference>
<protein>
    <recommendedName>
        <fullName evidence="6">ABC-2 type transporter transmembrane domain-containing protein</fullName>
    </recommendedName>
</protein>
<dbReference type="AlphaFoldDB" id="A0A382XPK5"/>
<evidence type="ECO:0000313" key="7">
    <source>
        <dbReference type="EMBL" id="SVD72228.1"/>
    </source>
</evidence>
<feature type="transmembrane region" description="Helical" evidence="5">
    <location>
        <begin position="12"/>
        <end position="37"/>
    </location>
</feature>
<comment type="subcellular location">
    <subcellularLocation>
        <location evidence="1">Membrane</location>
        <topology evidence="1">Multi-pass membrane protein</topology>
    </subcellularLocation>
</comment>
<keyword evidence="3 5" id="KW-1133">Transmembrane helix</keyword>
<feature type="domain" description="ABC-2 type transporter transmembrane" evidence="6">
    <location>
        <begin position="2"/>
        <end position="106"/>
    </location>
</feature>
<evidence type="ECO:0000256" key="5">
    <source>
        <dbReference type="SAM" id="Phobius"/>
    </source>
</evidence>
<keyword evidence="2 5" id="KW-0812">Transmembrane</keyword>
<sequence length="108" mass="11921">MVIVKREIKRFLFLYKQTILPSVISSGLYIIVFGAAMGSRIGDIKGVEYIHFIIPGLVMMAVINPAYQNPSSSIMQAKFLRFIEDILITPLSGLEISLSYIIGGAVRG</sequence>
<feature type="transmembrane region" description="Helical" evidence="5">
    <location>
        <begin position="49"/>
        <end position="67"/>
    </location>
</feature>
<dbReference type="Pfam" id="PF01061">
    <property type="entry name" value="ABC2_membrane"/>
    <property type="match status" value="1"/>
</dbReference>
<evidence type="ECO:0000259" key="6">
    <source>
        <dbReference type="Pfam" id="PF01061"/>
    </source>
</evidence>